<dbReference type="EC" id="2.3.1.89" evidence="2"/>
<comment type="caution">
    <text evidence="2">The sequence shown here is derived from an EMBL/GenBank/DDBJ whole genome shotgun (WGS) entry which is preliminary data.</text>
</comment>
<dbReference type="Pfam" id="PF00132">
    <property type="entry name" value="Hexapep"/>
    <property type="match status" value="1"/>
</dbReference>
<dbReference type="InterPro" id="IPR011004">
    <property type="entry name" value="Trimer_LpxA-like_sf"/>
</dbReference>
<accession>A0A644TUR9</accession>
<dbReference type="EMBL" id="VSSQ01000054">
    <property type="protein sequence ID" value="MPL70726.1"/>
    <property type="molecule type" value="Genomic_DNA"/>
</dbReference>
<dbReference type="PANTHER" id="PTHR43300">
    <property type="entry name" value="ACETYLTRANSFERASE"/>
    <property type="match status" value="1"/>
</dbReference>
<evidence type="ECO:0000313" key="2">
    <source>
        <dbReference type="EMBL" id="MPL70726.1"/>
    </source>
</evidence>
<evidence type="ECO:0000256" key="1">
    <source>
        <dbReference type="ARBA" id="ARBA00022679"/>
    </source>
</evidence>
<sequence length="205" mass="22901">MGKIAFLIKTIAGIPLRLFSRVSPFALVKGSTIDATSYIGRWTRLYWAEVGRYSYIGRSCTVNKARIGSFCSIAEDCIIGAPAHPTDHVSTSPVFYSRNNVLRTCFNHEDFEEFQQVVIGNDVWIGAKAFIKGGLTIGNGAIIGAHSVVTKNVDDYAIVAGNPARLIRYRFEQDVREKIGKSKWWNWNDEELRSRAGLFSDPSTF</sequence>
<protein>
    <submittedName>
        <fullName evidence="2">2,3,4,5-tetrahydropyridine-2,6-dicarboxylate N-acetyltransferase</fullName>
        <ecNumber evidence="2">2.3.1.89</ecNumber>
    </submittedName>
</protein>
<name>A0A644TUR9_9ZZZZ</name>
<gene>
    <name evidence="2" type="primary">dapH_8</name>
    <name evidence="2" type="ORF">SDC9_16487</name>
</gene>
<dbReference type="GO" id="GO:0047200">
    <property type="term" value="F:tetrahydrodipicolinate N-acetyltransferase activity"/>
    <property type="evidence" value="ECO:0007669"/>
    <property type="project" value="UniProtKB-EC"/>
</dbReference>
<reference evidence="2" key="1">
    <citation type="submission" date="2019-08" db="EMBL/GenBank/DDBJ databases">
        <authorList>
            <person name="Kucharzyk K."/>
            <person name="Murdoch R.W."/>
            <person name="Higgins S."/>
            <person name="Loffler F."/>
        </authorList>
    </citation>
    <scope>NUCLEOTIDE SEQUENCE</scope>
</reference>
<proteinExistence type="predicted"/>
<organism evidence="2">
    <name type="scientific">bioreactor metagenome</name>
    <dbReference type="NCBI Taxonomy" id="1076179"/>
    <lineage>
        <taxon>unclassified sequences</taxon>
        <taxon>metagenomes</taxon>
        <taxon>ecological metagenomes</taxon>
    </lineage>
</organism>
<keyword evidence="1 2" id="KW-0808">Transferase</keyword>
<dbReference type="Gene3D" id="2.160.10.10">
    <property type="entry name" value="Hexapeptide repeat proteins"/>
    <property type="match status" value="1"/>
</dbReference>
<keyword evidence="2" id="KW-0012">Acyltransferase</keyword>
<dbReference type="CDD" id="cd03349">
    <property type="entry name" value="LbH_XAT"/>
    <property type="match status" value="1"/>
</dbReference>
<dbReference type="InterPro" id="IPR018357">
    <property type="entry name" value="Hexapep_transf_CS"/>
</dbReference>
<dbReference type="PANTHER" id="PTHR43300:SF11">
    <property type="entry name" value="ACETYLTRANSFERASE RV3034C-RELATED"/>
    <property type="match status" value="1"/>
</dbReference>
<dbReference type="SUPFAM" id="SSF51161">
    <property type="entry name" value="Trimeric LpxA-like enzymes"/>
    <property type="match status" value="1"/>
</dbReference>
<dbReference type="InterPro" id="IPR050179">
    <property type="entry name" value="Trans_hexapeptide_repeat"/>
</dbReference>
<dbReference type="InterPro" id="IPR001451">
    <property type="entry name" value="Hexapep"/>
</dbReference>
<dbReference type="AlphaFoldDB" id="A0A644TUR9"/>
<dbReference type="PROSITE" id="PS00101">
    <property type="entry name" value="HEXAPEP_TRANSFERASES"/>
    <property type="match status" value="1"/>
</dbReference>